<gene>
    <name evidence="2" type="ordered locus">OCU_00950</name>
</gene>
<dbReference type="HOGENOM" id="CLU_185234_0_0_11"/>
<evidence type="ECO:0000313" key="3">
    <source>
        <dbReference type="Proteomes" id="UP000008004"/>
    </source>
</evidence>
<dbReference type="eggNOG" id="ENOG5031X9A">
    <property type="taxonomic scope" value="Bacteria"/>
</dbReference>
<keyword evidence="1" id="KW-0472">Membrane</keyword>
<dbReference type="Proteomes" id="UP000008004">
    <property type="component" value="Chromosome"/>
</dbReference>
<reference evidence="2 3" key="1">
    <citation type="journal article" date="2012" name="J. Bacteriol.">
        <title>Complete genome sequence of Mycobacterium intracellulare strain ATCC 13950T.</title>
        <authorList>
            <person name="Kim B.J."/>
            <person name="Choi B.S."/>
            <person name="Lim J.S."/>
            <person name="Choi I.Y."/>
            <person name="Lee J.H."/>
            <person name="Chun J."/>
            <person name="Kook Y.H."/>
            <person name="Kim B.J."/>
        </authorList>
    </citation>
    <scope>NUCLEOTIDE SEQUENCE [LARGE SCALE GENOMIC DNA]</scope>
    <source>
        <strain evidence="3">ATCC 13950 / DSM 43223 / JCM 6384 / NCTC 13025 / 3600</strain>
    </source>
</reference>
<evidence type="ECO:0000313" key="2">
    <source>
        <dbReference type="EMBL" id="AFC41315.1"/>
    </source>
</evidence>
<dbReference type="PATRIC" id="fig|487521.10.peg.95"/>
<name>H8III2_MYCIA</name>
<accession>H8III2</accession>
<keyword evidence="1" id="KW-1133">Transmembrane helix</keyword>
<dbReference type="AlphaFoldDB" id="H8III2"/>
<feature type="transmembrane region" description="Helical" evidence="1">
    <location>
        <begin position="6"/>
        <end position="27"/>
    </location>
</feature>
<dbReference type="KEGG" id="mia:OCU_00950"/>
<evidence type="ECO:0000256" key="1">
    <source>
        <dbReference type="SAM" id="Phobius"/>
    </source>
</evidence>
<organism evidence="2 3">
    <name type="scientific">Mycobacterium intracellulare (strain ATCC 13950 / DSM 43223 / JCM 6384 / NCTC 13025 / 3600)</name>
    <dbReference type="NCBI Taxonomy" id="487521"/>
    <lineage>
        <taxon>Bacteria</taxon>
        <taxon>Bacillati</taxon>
        <taxon>Actinomycetota</taxon>
        <taxon>Actinomycetes</taxon>
        <taxon>Mycobacteriales</taxon>
        <taxon>Mycobacteriaceae</taxon>
        <taxon>Mycobacterium</taxon>
        <taxon>Mycobacterium avium complex (MAC)</taxon>
    </lineage>
</organism>
<protein>
    <submittedName>
        <fullName evidence="2">Uncharacterized protein</fullName>
    </submittedName>
</protein>
<sequence length="98" mass="10963">MTKDAHHVTVIAAICALTTATCIGYYVGRRARPTRPSWKKRTSRIALGKLAINLVAVVTARRLQQSLQLERMFASGRRSRPVAPLDLLRGSVVRMRSY</sequence>
<keyword evidence="1" id="KW-0812">Transmembrane</keyword>
<dbReference type="EMBL" id="CP003322">
    <property type="protein sequence ID" value="AFC41315.1"/>
    <property type="molecule type" value="Genomic_DNA"/>
</dbReference>
<proteinExistence type="predicted"/>